<keyword evidence="3" id="KW-0472">Membrane</keyword>
<protein>
    <recommendedName>
        <fullName evidence="9">Outer membrane protein beta-barrel domain-containing protein</fullName>
    </recommendedName>
</protein>
<accession>A0ABX2XTN0</accession>
<evidence type="ECO:0000313" key="8">
    <source>
        <dbReference type="Proteomes" id="UP000093336"/>
    </source>
</evidence>
<dbReference type="PANTHER" id="PTHR34001">
    <property type="entry name" value="BLL7405 PROTEIN"/>
    <property type="match status" value="1"/>
</dbReference>
<evidence type="ECO:0008006" key="9">
    <source>
        <dbReference type="Google" id="ProtNLM"/>
    </source>
</evidence>
<evidence type="ECO:0000259" key="5">
    <source>
        <dbReference type="Pfam" id="PF13505"/>
    </source>
</evidence>
<evidence type="ECO:0000256" key="3">
    <source>
        <dbReference type="ARBA" id="ARBA00023136"/>
    </source>
</evidence>
<keyword evidence="2 4" id="KW-0732">Signal</keyword>
<feature type="domain" description="Protochlamydia outer membrane protein" evidence="6">
    <location>
        <begin position="67"/>
        <end position="271"/>
    </location>
</feature>
<evidence type="ECO:0000313" key="7">
    <source>
        <dbReference type="EMBL" id="OCH97980.1"/>
    </source>
</evidence>
<comment type="subcellular location">
    <subcellularLocation>
        <location evidence="1">Membrane</location>
    </subcellularLocation>
</comment>
<reference evidence="7 8" key="1">
    <citation type="submission" date="2016-05" db="EMBL/GenBank/DDBJ databases">
        <authorList>
            <person name="Prochazka B."/>
            <person name="Indra A."/>
            <person name="Hasenberger P."/>
            <person name="Blaschitz M."/>
            <person name="Wagner L."/>
            <person name="Wewalka G."/>
            <person name="Sorschag S."/>
            <person name="Schmid D."/>
            <person name="Ruppitsch W."/>
        </authorList>
    </citation>
    <scope>NUCLEOTIDE SEQUENCE [LARGE SCALE GENOMIC DNA]</scope>
    <source>
        <strain evidence="7 8">974010_12</strain>
    </source>
</reference>
<feature type="chain" id="PRO_5046522311" description="Outer membrane protein beta-barrel domain-containing protein" evidence="4">
    <location>
        <begin position="20"/>
        <end position="562"/>
    </location>
</feature>
<dbReference type="SUPFAM" id="SSF69917">
    <property type="entry name" value="OMPT-like"/>
    <property type="match status" value="1"/>
</dbReference>
<evidence type="ECO:0000256" key="2">
    <source>
        <dbReference type="ARBA" id="ARBA00022729"/>
    </source>
</evidence>
<evidence type="ECO:0000259" key="6">
    <source>
        <dbReference type="Pfam" id="PF17251"/>
    </source>
</evidence>
<dbReference type="Pfam" id="PF17251">
    <property type="entry name" value="Pom"/>
    <property type="match status" value="1"/>
</dbReference>
<dbReference type="Pfam" id="PF13505">
    <property type="entry name" value="OMP_b-brl"/>
    <property type="match status" value="1"/>
</dbReference>
<dbReference type="Gene3D" id="2.40.128.90">
    <property type="entry name" value="OMPT-like"/>
    <property type="match status" value="1"/>
</dbReference>
<dbReference type="Gene3D" id="2.40.160.20">
    <property type="match status" value="1"/>
</dbReference>
<name>A0ABX2XTN0_9GAMM</name>
<organism evidence="7 8">
    <name type="scientific">Legionella jamestowniensis</name>
    <dbReference type="NCBI Taxonomy" id="455"/>
    <lineage>
        <taxon>Bacteria</taxon>
        <taxon>Pseudomonadati</taxon>
        <taxon>Pseudomonadota</taxon>
        <taxon>Gammaproteobacteria</taxon>
        <taxon>Legionellales</taxon>
        <taxon>Legionellaceae</taxon>
        <taxon>Legionella</taxon>
    </lineage>
</organism>
<dbReference type="Proteomes" id="UP000093336">
    <property type="component" value="Unassembled WGS sequence"/>
</dbReference>
<feature type="domain" description="Outer membrane protein beta-barrel" evidence="5">
    <location>
        <begin position="331"/>
        <end position="526"/>
    </location>
</feature>
<dbReference type="InterPro" id="IPR051692">
    <property type="entry name" value="OMP-like"/>
</dbReference>
<dbReference type="SUPFAM" id="SSF56925">
    <property type="entry name" value="OMPA-like"/>
    <property type="match status" value="1"/>
</dbReference>
<keyword evidence="8" id="KW-1185">Reference proteome</keyword>
<dbReference type="RefSeq" id="WP_065620853.1">
    <property type="nucleotide sequence ID" value="NZ_LYOZ01000018.1"/>
</dbReference>
<evidence type="ECO:0000256" key="4">
    <source>
        <dbReference type="SAM" id="SignalP"/>
    </source>
</evidence>
<dbReference type="PANTHER" id="PTHR34001:SF3">
    <property type="entry name" value="BLL7405 PROTEIN"/>
    <property type="match status" value="1"/>
</dbReference>
<sequence length="562" mass="61256">MKLVAILSGLCLVTSTTFSGTMGEKYTFKSPWTFEFGPRYWLSNNTFEHKLFGPTRNFLAPTGLNSLLASRLTYDNLTGNAAEGFWQLKHENGFFLKGYLGGGSIHNGDVQNEDFPGNPNGIDVYSNAIASQNHGSLKYLSTDIGYALFSGMNWQLGGFIGYHFWNERLNAFGCNQAGPSAICIPSIPKSVNIMNYDLIWNSLRIGANGTIQLSETLNVLVDAAYIYSYFKADDNHNLRPALQGLQYDGKGSGAQVDAILNWMLSNNLSVGAGGRIWYIKTNGYTRFEQTAAGGQPDPSEDIQKSYGLLIQTNYRFDADDNTLKLLSTKSDSYLWPGLYVGGNIGYGINTNNVYINPSSPSALILTNQDRSPKNLNVSSEGFLAGGEIGYNWQVNNFIAGIEADLNYTSIGGTNATTLSTSNITTTTEKDLLWLSTIRGRVGKLVSSNMLIFLSGGPAFGRVNSKFDQRVVSLPCSASFVCSEGAISKNKSGLSVGTGVEYSITHRATLKAEYLFVDLGSMRVNTIDNSIPPADSLRPGSVIYSVNSKFNYNVLRLGINIRV</sequence>
<dbReference type="InterPro" id="IPR027385">
    <property type="entry name" value="Beta-barrel_OMP"/>
</dbReference>
<comment type="caution">
    <text evidence="7">The sequence shown here is derived from an EMBL/GenBank/DDBJ whole genome shotgun (WGS) entry which is preliminary data.</text>
</comment>
<dbReference type="InterPro" id="IPR053724">
    <property type="entry name" value="OMP_A26_sf"/>
</dbReference>
<dbReference type="InterPro" id="IPR035163">
    <property type="entry name" value="Pom"/>
</dbReference>
<dbReference type="InterPro" id="IPR011250">
    <property type="entry name" value="OMP/PagP_B-barrel"/>
</dbReference>
<feature type="signal peptide" evidence="4">
    <location>
        <begin position="1"/>
        <end position="19"/>
    </location>
</feature>
<dbReference type="InterPro" id="IPR020080">
    <property type="entry name" value="OM_adhesin/peptidase_omptin"/>
</dbReference>
<proteinExistence type="predicted"/>
<evidence type="ECO:0000256" key="1">
    <source>
        <dbReference type="ARBA" id="ARBA00004370"/>
    </source>
</evidence>
<gene>
    <name evidence="7" type="ORF">A8135_01800</name>
</gene>
<dbReference type="EMBL" id="LYOZ01000018">
    <property type="protein sequence ID" value="OCH97980.1"/>
    <property type="molecule type" value="Genomic_DNA"/>
</dbReference>